<keyword evidence="2 3" id="KW-0560">Oxidoreductase</keyword>
<dbReference type="PRINTS" id="PR00081">
    <property type="entry name" value="GDHRDH"/>
</dbReference>
<accession>A0AAE3QN99</accession>
<evidence type="ECO:0000313" key="3">
    <source>
        <dbReference type="EMBL" id="MDJ1482502.1"/>
    </source>
</evidence>
<evidence type="ECO:0000256" key="2">
    <source>
        <dbReference type="ARBA" id="ARBA00023002"/>
    </source>
</evidence>
<dbReference type="PROSITE" id="PS00061">
    <property type="entry name" value="ADH_SHORT"/>
    <property type="match status" value="1"/>
</dbReference>
<sequence>MKTKLEGKIAVVTGASKGIGAAIAQILAAQGAAVVVNYVSDQTNADRIVSTITAQGGKAIAVQADVAKSADVQKLFAKVQEVFGQVDVLVNNAAISRFGPVESISETDFQQQYHTNVLGPILTIQQALNYFPPAGGSIINISSVAGQNPGPYTSLYASTKAALNALTISLSRELAPRNIRVNTVAPGNTDTEGARALGLAGSAIEQALLAATPLGRVGKPEEVAPVVAFLASDEAAWITGEKIAASGGMR</sequence>
<dbReference type="GO" id="GO:0047936">
    <property type="term" value="F:glucose 1-dehydrogenase [NAD(P)+] activity"/>
    <property type="evidence" value="ECO:0007669"/>
    <property type="project" value="UniProtKB-EC"/>
</dbReference>
<dbReference type="RefSeq" id="WP_313981727.1">
    <property type="nucleotide sequence ID" value="NZ_JASJOS010000008.1"/>
</dbReference>
<dbReference type="EC" id="1.1.1.47" evidence="3"/>
<reference evidence="3" key="1">
    <citation type="submission" date="2023-05" db="EMBL/GenBank/DDBJ databases">
        <authorList>
            <person name="Zhang X."/>
        </authorList>
    </citation>
    <scope>NUCLEOTIDE SEQUENCE</scope>
    <source>
        <strain evidence="3">YF14B1</strain>
    </source>
</reference>
<evidence type="ECO:0000313" key="4">
    <source>
        <dbReference type="Proteomes" id="UP001241110"/>
    </source>
</evidence>
<dbReference type="InterPro" id="IPR020904">
    <property type="entry name" value="Sc_DH/Rdtase_CS"/>
</dbReference>
<dbReference type="NCBIfam" id="NF005559">
    <property type="entry name" value="PRK07231.1"/>
    <property type="match status" value="1"/>
</dbReference>
<proteinExistence type="inferred from homology"/>
<dbReference type="Proteomes" id="UP001241110">
    <property type="component" value="Unassembled WGS sequence"/>
</dbReference>
<name>A0AAE3QN99_9BACT</name>
<protein>
    <submittedName>
        <fullName evidence="3">Glucose 1-dehydrogenase</fullName>
        <ecNumber evidence="3">1.1.1.47</ecNumber>
    </submittedName>
</protein>
<comment type="caution">
    <text evidence="3">The sequence shown here is derived from an EMBL/GenBank/DDBJ whole genome shotgun (WGS) entry which is preliminary data.</text>
</comment>
<comment type="similarity">
    <text evidence="1">Belongs to the short-chain dehydrogenases/reductases (SDR) family.</text>
</comment>
<dbReference type="Gene3D" id="3.40.50.720">
    <property type="entry name" value="NAD(P)-binding Rossmann-like Domain"/>
    <property type="match status" value="1"/>
</dbReference>
<dbReference type="PANTHER" id="PTHR43639">
    <property type="entry name" value="OXIDOREDUCTASE, SHORT-CHAIN DEHYDROGENASE/REDUCTASE FAMILY (AFU_ORTHOLOGUE AFUA_5G02870)"/>
    <property type="match status" value="1"/>
</dbReference>
<dbReference type="InterPro" id="IPR002347">
    <property type="entry name" value="SDR_fam"/>
</dbReference>
<dbReference type="PANTHER" id="PTHR43639:SF1">
    <property type="entry name" value="SHORT-CHAIN DEHYDROGENASE_REDUCTASE FAMILY PROTEIN"/>
    <property type="match status" value="1"/>
</dbReference>
<dbReference type="FunFam" id="3.40.50.720:FF:000084">
    <property type="entry name" value="Short-chain dehydrogenase reductase"/>
    <property type="match status" value="1"/>
</dbReference>
<dbReference type="AlphaFoldDB" id="A0AAE3QN99"/>
<evidence type="ECO:0000256" key="1">
    <source>
        <dbReference type="ARBA" id="ARBA00006484"/>
    </source>
</evidence>
<dbReference type="PRINTS" id="PR00080">
    <property type="entry name" value="SDRFAMILY"/>
</dbReference>
<dbReference type="InterPro" id="IPR036291">
    <property type="entry name" value="NAD(P)-bd_dom_sf"/>
</dbReference>
<dbReference type="SUPFAM" id="SSF51735">
    <property type="entry name" value="NAD(P)-binding Rossmann-fold domains"/>
    <property type="match status" value="1"/>
</dbReference>
<organism evidence="3 4">
    <name type="scientific">Xanthocytophaga flava</name>
    <dbReference type="NCBI Taxonomy" id="3048013"/>
    <lineage>
        <taxon>Bacteria</taxon>
        <taxon>Pseudomonadati</taxon>
        <taxon>Bacteroidota</taxon>
        <taxon>Cytophagia</taxon>
        <taxon>Cytophagales</taxon>
        <taxon>Rhodocytophagaceae</taxon>
        <taxon>Xanthocytophaga</taxon>
    </lineage>
</organism>
<dbReference type="Pfam" id="PF13561">
    <property type="entry name" value="adh_short_C2"/>
    <property type="match status" value="1"/>
</dbReference>
<gene>
    <name evidence="3" type="ORF">QNI16_18505</name>
</gene>
<dbReference type="EMBL" id="JASJOS010000008">
    <property type="protein sequence ID" value="MDJ1482502.1"/>
    <property type="molecule type" value="Genomic_DNA"/>
</dbReference>